<evidence type="ECO:0008006" key="3">
    <source>
        <dbReference type="Google" id="ProtNLM"/>
    </source>
</evidence>
<dbReference type="OrthoDB" id="5451971at2"/>
<proteinExistence type="predicted"/>
<reference evidence="1 2" key="1">
    <citation type="submission" date="2017-05" db="EMBL/GenBank/DDBJ databases">
        <title>Comparative genomic and metabolic analysis of manganese-oxidizing mechanisms in Celeribater manganoxidans DY25T: its adaption to the environment of polymetallic nodule.</title>
        <authorList>
            <person name="Wang X."/>
        </authorList>
    </citation>
    <scope>NUCLEOTIDE SEQUENCE [LARGE SCALE GENOMIC DNA]</scope>
    <source>
        <strain evidence="1 2">DY25</strain>
    </source>
</reference>
<dbReference type="KEGG" id="cmag:CBW24_07830"/>
<dbReference type="AlphaFoldDB" id="A0A291LYZ7"/>
<dbReference type="EMBL" id="CP021404">
    <property type="protein sequence ID" value="ATI41919.1"/>
    <property type="molecule type" value="Genomic_DNA"/>
</dbReference>
<dbReference type="SUPFAM" id="SSF52113">
    <property type="entry name" value="BRCT domain"/>
    <property type="match status" value="1"/>
</dbReference>
<dbReference type="InterPro" id="IPR036420">
    <property type="entry name" value="BRCT_dom_sf"/>
</dbReference>
<dbReference type="RefSeq" id="WP_097373226.1">
    <property type="nucleotide sequence ID" value="NZ_CP021404.1"/>
</dbReference>
<gene>
    <name evidence="1" type="ORF">CBW24_07830</name>
</gene>
<evidence type="ECO:0000313" key="1">
    <source>
        <dbReference type="EMBL" id="ATI41919.1"/>
    </source>
</evidence>
<name>A0A291LYZ7_9RHOB</name>
<dbReference type="Proteomes" id="UP000219050">
    <property type="component" value="Chromosome"/>
</dbReference>
<evidence type="ECO:0000313" key="2">
    <source>
        <dbReference type="Proteomes" id="UP000219050"/>
    </source>
</evidence>
<protein>
    <recommendedName>
        <fullName evidence="3">BRCT domain-containing protein</fullName>
    </recommendedName>
</protein>
<sequence>MKSAKELELLELVRKLAAAETSSEMDLLRFRTCILDLISSREATVLLAPDLIAEIADPLQAESTNAWKPAVTRTLNAIAEWDTAVSSSRGAAPLPVCTPPPAIKLDGKSFAFTGTFLFGSELYCEMAVVEGGGTVSPLSPYTDFLVIGEYVGADWAKSKSALTIQKAVFFRDAGFDIKIVTEAAWIDALSE</sequence>
<keyword evidence="2" id="KW-1185">Reference proteome</keyword>
<organism evidence="1 2">
    <name type="scientific">Pacificitalea manganoxidans</name>
    <dbReference type="NCBI Taxonomy" id="1411902"/>
    <lineage>
        <taxon>Bacteria</taxon>
        <taxon>Pseudomonadati</taxon>
        <taxon>Pseudomonadota</taxon>
        <taxon>Alphaproteobacteria</taxon>
        <taxon>Rhodobacterales</taxon>
        <taxon>Paracoccaceae</taxon>
        <taxon>Pacificitalea</taxon>
    </lineage>
</organism>
<accession>A0A291LYZ7</accession>
<dbReference type="Gene3D" id="3.40.50.10190">
    <property type="entry name" value="BRCT domain"/>
    <property type="match status" value="1"/>
</dbReference>